<protein>
    <submittedName>
        <fullName evidence="1">Uncharacterized protein</fullName>
    </submittedName>
</protein>
<reference evidence="1 2" key="1">
    <citation type="submission" date="2017-03" db="EMBL/GenBank/DDBJ databases">
        <authorList>
            <person name="Afonso C.L."/>
            <person name="Miller P.J."/>
            <person name="Scott M.A."/>
            <person name="Spackman E."/>
            <person name="Goraichik I."/>
            <person name="Dimitrov K.M."/>
            <person name="Suarez D.L."/>
            <person name="Swayne D.E."/>
        </authorList>
    </citation>
    <scope>NUCLEOTIDE SEQUENCE [LARGE SCALE GENOMIC DNA]</scope>
    <source>
        <strain evidence="1 2">CECT 7023</strain>
    </source>
</reference>
<dbReference type="Proteomes" id="UP000193900">
    <property type="component" value="Unassembled WGS sequence"/>
</dbReference>
<proteinExistence type="predicted"/>
<gene>
    <name evidence="1" type="ORF">ROA7023_03569</name>
</gene>
<accession>A0A1Y5TTA6</accession>
<keyword evidence="2" id="KW-1185">Reference proteome</keyword>
<evidence type="ECO:0000313" key="1">
    <source>
        <dbReference type="EMBL" id="SLN72087.1"/>
    </source>
</evidence>
<organism evidence="1 2">
    <name type="scientific">Roseisalinus antarcticus</name>
    <dbReference type="NCBI Taxonomy" id="254357"/>
    <lineage>
        <taxon>Bacteria</taxon>
        <taxon>Pseudomonadati</taxon>
        <taxon>Pseudomonadota</taxon>
        <taxon>Alphaproteobacteria</taxon>
        <taxon>Rhodobacterales</taxon>
        <taxon>Roseobacteraceae</taxon>
        <taxon>Roseisalinus</taxon>
    </lineage>
</organism>
<dbReference type="AlphaFoldDB" id="A0A1Y5TTA6"/>
<sequence length="58" mass="6721">MHDIQTRMTGLHQLLTGGPGQPAWRSVYPPRHLWGDNGLAEGRAPAPRRRLPVRLRWW</sequence>
<evidence type="ECO:0000313" key="2">
    <source>
        <dbReference type="Proteomes" id="UP000193900"/>
    </source>
</evidence>
<name>A0A1Y5TTA6_9RHOB</name>
<dbReference type="EMBL" id="FWFZ01000025">
    <property type="protein sequence ID" value="SLN72087.1"/>
    <property type="molecule type" value="Genomic_DNA"/>
</dbReference>